<keyword evidence="4" id="KW-1185">Reference proteome</keyword>
<evidence type="ECO:0000259" key="2">
    <source>
        <dbReference type="Pfam" id="PF00690"/>
    </source>
</evidence>
<dbReference type="SUPFAM" id="SSF81665">
    <property type="entry name" value="Calcium ATPase, transmembrane domain M"/>
    <property type="match status" value="1"/>
</dbReference>
<feature type="region of interest" description="Disordered" evidence="1">
    <location>
        <begin position="1"/>
        <end position="28"/>
    </location>
</feature>
<dbReference type="InterPro" id="IPR023298">
    <property type="entry name" value="ATPase_P-typ_TM_dom_sf"/>
</dbReference>
<reference evidence="3" key="2">
    <citation type="submission" date="2024-10" db="UniProtKB">
        <authorList>
            <consortium name="EnsemblProtists"/>
        </authorList>
    </citation>
    <scope>IDENTIFICATION</scope>
</reference>
<evidence type="ECO:0000313" key="4">
    <source>
        <dbReference type="Proteomes" id="UP000013827"/>
    </source>
</evidence>
<dbReference type="Pfam" id="PF00690">
    <property type="entry name" value="Cation_ATPase_N"/>
    <property type="match status" value="1"/>
</dbReference>
<protein>
    <recommendedName>
        <fullName evidence="2">Cation-transporting P-type ATPase N-terminal domain-containing protein</fullName>
    </recommendedName>
</protein>
<dbReference type="Proteomes" id="UP000013827">
    <property type="component" value="Unassembled WGS sequence"/>
</dbReference>
<name>A0A0D3KL08_EMIH1</name>
<evidence type="ECO:0000256" key="1">
    <source>
        <dbReference type="SAM" id="MobiDB-lite"/>
    </source>
</evidence>
<dbReference type="HOGENOM" id="CLU_2297017_0_0_1"/>
<dbReference type="EnsemblProtists" id="EOD36443">
    <property type="protein sequence ID" value="EOD36443"/>
    <property type="gene ID" value="EMIHUDRAFT_226501"/>
</dbReference>
<proteinExistence type="predicted"/>
<evidence type="ECO:0000313" key="3">
    <source>
        <dbReference type="EnsemblProtists" id="EOD36443"/>
    </source>
</evidence>
<feature type="domain" description="Cation-transporting P-type ATPase N-terminal" evidence="2">
    <location>
        <begin position="38"/>
        <end position="72"/>
    </location>
</feature>
<reference evidence="4" key="1">
    <citation type="journal article" date="2013" name="Nature">
        <title>Pan genome of the phytoplankton Emiliania underpins its global distribution.</title>
        <authorList>
            <person name="Read B.A."/>
            <person name="Kegel J."/>
            <person name="Klute M.J."/>
            <person name="Kuo A."/>
            <person name="Lefebvre S.C."/>
            <person name="Maumus F."/>
            <person name="Mayer C."/>
            <person name="Miller J."/>
            <person name="Monier A."/>
            <person name="Salamov A."/>
            <person name="Young J."/>
            <person name="Aguilar M."/>
            <person name="Claverie J.M."/>
            <person name="Frickenhaus S."/>
            <person name="Gonzalez K."/>
            <person name="Herman E.K."/>
            <person name="Lin Y.C."/>
            <person name="Napier J."/>
            <person name="Ogata H."/>
            <person name="Sarno A.F."/>
            <person name="Shmutz J."/>
            <person name="Schroeder D."/>
            <person name="de Vargas C."/>
            <person name="Verret F."/>
            <person name="von Dassow P."/>
            <person name="Valentin K."/>
            <person name="Van de Peer Y."/>
            <person name="Wheeler G."/>
            <person name="Dacks J.B."/>
            <person name="Delwiche C.F."/>
            <person name="Dyhrman S.T."/>
            <person name="Glockner G."/>
            <person name="John U."/>
            <person name="Richards T."/>
            <person name="Worden A.Z."/>
            <person name="Zhang X."/>
            <person name="Grigoriev I.V."/>
            <person name="Allen A.E."/>
            <person name="Bidle K."/>
            <person name="Borodovsky M."/>
            <person name="Bowler C."/>
            <person name="Brownlee C."/>
            <person name="Cock J.M."/>
            <person name="Elias M."/>
            <person name="Gladyshev V.N."/>
            <person name="Groth M."/>
            <person name="Guda C."/>
            <person name="Hadaegh A."/>
            <person name="Iglesias-Rodriguez M.D."/>
            <person name="Jenkins J."/>
            <person name="Jones B.M."/>
            <person name="Lawson T."/>
            <person name="Leese F."/>
            <person name="Lindquist E."/>
            <person name="Lobanov A."/>
            <person name="Lomsadze A."/>
            <person name="Malik S.B."/>
            <person name="Marsh M.E."/>
            <person name="Mackinder L."/>
            <person name="Mock T."/>
            <person name="Mueller-Roeber B."/>
            <person name="Pagarete A."/>
            <person name="Parker M."/>
            <person name="Probert I."/>
            <person name="Quesneville H."/>
            <person name="Raines C."/>
            <person name="Rensing S.A."/>
            <person name="Riano-Pachon D.M."/>
            <person name="Richier S."/>
            <person name="Rokitta S."/>
            <person name="Shiraiwa Y."/>
            <person name="Soanes D.M."/>
            <person name="van der Giezen M."/>
            <person name="Wahlund T.M."/>
            <person name="Williams B."/>
            <person name="Wilson W."/>
            <person name="Wolfe G."/>
            <person name="Wurch L.L."/>
        </authorList>
    </citation>
    <scope>NUCLEOTIDE SEQUENCE</scope>
</reference>
<dbReference type="PaxDb" id="2903-EOD36443"/>
<organism evidence="3 4">
    <name type="scientific">Emiliania huxleyi (strain CCMP1516)</name>
    <dbReference type="NCBI Taxonomy" id="280463"/>
    <lineage>
        <taxon>Eukaryota</taxon>
        <taxon>Haptista</taxon>
        <taxon>Haptophyta</taxon>
        <taxon>Prymnesiophyceae</taxon>
        <taxon>Isochrysidales</taxon>
        <taxon>Noelaerhabdaceae</taxon>
        <taxon>Emiliania</taxon>
    </lineage>
</organism>
<dbReference type="AlphaFoldDB" id="A0A0D3KL08"/>
<dbReference type="InterPro" id="IPR004014">
    <property type="entry name" value="ATPase_P-typ_cation-transptr_N"/>
</dbReference>
<dbReference type="KEGG" id="ehx:EMIHUDRAFT_226501"/>
<accession>A0A0D3KL08</accession>
<dbReference type="RefSeq" id="XP_005788872.1">
    <property type="nucleotide sequence ID" value="XM_005788815.1"/>
</dbReference>
<dbReference type="GeneID" id="17281714"/>
<sequence length="101" mass="11028">MCKPPLLDNQATHADEADEPEDLQTASEDSALKHRLDLQTGEDGLSDEEAARRLLQHGRNELPDLRTPNTLTALLLLNGFVGFFEDMRAGDAVAALKVGVF</sequence>